<dbReference type="Pfam" id="PF10052">
    <property type="entry name" value="DUF2288"/>
    <property type="match status" value="1"/>
</dbReference>
<evidence type="ECO:0008006" key="3">
    <source>
        <dbReference type="Google" id="ProtNLM"/>
    </source>
</evidence>
<name>A0A918WIQ6_9BACT</name>
<evidence type="ECO:0000313" key="1">
    <source>
        <dbReference type="EMBL" id="GHC49980.1"/>
    </source>
</evidence>
<proteinExistence type="predicted"/>
<sequence length="114" mass="12761">MISGDEPQSGGMKYGLIGEDNSSDEEKLAKFKGEVDWTYLKPHFERDCLFFVDPEVDMTVVGQAMAKDDSEAVKGWLKTGDLVKIEGLHAFQWEGTDTQFEALVISPFVLCRPL</sequence>
<evidence type="ECO:0000313" key="2">
    <source>
        <dbReference type="Proteomes" id="UP000644507"/>
    </source>
</evidence>
<reference evidence="1" key="1">
    <citation type="journal article" date="2014" name="Int. J. Syst. Evol. Microbiol.">
        <title>Complete genome sequence of Corynebacterium casei LMG S-19264T (=DSM 44701T), isolated from a smear-ripened cheese.</title>
        <authorList>
            <consortium name="US DOE Joint Genome Institute (JGI-PGF)"/>
            <person name="Walter F."/>
            <person name="Albersmeier A."/>
            <person name="Kalinowski J."/>
            <person name="Ruckert C."/>
        </authorList>
    </citation>
    <scope>NUCLEOTIDE SEQUENCE</scope>
    <source>
        <strain evidence="1">KCTC 12988</strain>
    </source>
</reference>
<dbReference type="InterPro" id="IPR018741">
    <property type="entry name" value="DUF2288"/>
</dbReference>
<dbReference type="EMBL" id="BMXI01000005">
    <property type="protein sequence ID" value="GHC49980.1"/>
    <property type="molecule type" value="Genomic_DNA"/>
</dbReference>
<reference evidence="1" key="2">
    <citation type="submission" date="2020-09" db="EMBL/GenBank/DDBJ databases">
        <authorList>
            <person name="Sun Q."/>
            <person name="Kim S."/>
        </authorList>
    </citation>
    <scope>NUCLEOTIDE SEQUENCE</scope>
    <source>
        <strain evidence="1">KCTC 12988</strain>
    </source>
</reference>
<keyword evidence="2" id="KW-1185">Reference proteome</keyword>
<gene>
    <name evidence="1" type="ORF">GCM10007100_14980</name>
</gene>
<comment type="caution">
    <text evidence="1">The sequence shown here is derived from an EMBL/GenBank/DDBJ whole genome shotgun (WGS) entry which is preliminary data.</text>
</comment>
<dbReference type="RefSeq" id="WP_377047498.1">
    <property type="nucleotide sequence ID" value="NZ_JBHLZH010000007.1"/>
</dbReference>
<dbReference type="AlphaFoldDB" id="A0A918WIQ6"/>
<organism evidence="1 2">
    <name type="scientific">Roseibacillus persicicus</name>
    <dbReference type="NCBI Taxonomy" id="454148"/>
    <lineage>
        <taxon>Bacteria</taxon>
        <taxon>Pseudomonadati</taxon>
        <taxon>Verrucomicrobiota</taxon>
        <taxon>Verrucomicrobiia</taxon>
        <taxon>Verrucomicrobiales</taxon>
        <taxon>Verrucomicrobiaceae</taxon>
        <taxon>Roseibacillus</taxon>
    </lineage>
</organism>
<accession>A0A918WIQ6</accession>
<protein>
    <recommendedName>
        <fullName evidence="3">DUF2288 domain-containing protein</fullName>
    </recommendedName>
</protein>
<dbReference type="Proteomes" id="UP000644507">
    <property type="component" value="Unassembled WGS sequence"/>
</dbReference>